<accession>A0ACB6QGE4</accession>
<evidence type="ECO:0000313" key="1">
    <source>
        <dbReference type="EMBL" id="KAF2465960.1"/>
    </source>
</evidence>
<organism evidence="1 2">
    <name type="scientific">Lindgomyces ingoldianus</name>
    <dbReference type="NCBI Taxonomy" id="673940"/>
    <lineage>
        <taxon>Eukaryota</taxon>
        <taxon>Fungi</taxon>
        <taxon>Dikarya</taxon>
        <taxon>Ascomycota</taxon>
        <taxon>Pezizomycotina</taxon>
        <taxon>Dothideomycetes</taxon>
        <taxon>Pleosporomycetidae</taxon>
        <taxon>Pleosporales</taxon>
        <taxon>Lindgomycetaceae</taxon>
        <taxon>Lindgomyces</taxon>
    </lineage>
</organism>
<dbReference type="Proteomes" id="UP000799755">
    <property type="component" value="Unassembled WGS sequence"/>
</dbReference>
<proteinExistence type="predicted"/>
<dbReference type="EMBL" id="MU003527">
    <property type="protein sequence ID" value="KAF2465960.1"/>
    <property type="molecule type" value="Genomic_DNA"/>
</dbReference>
<comment type="caution">
    <text evidence="1">The sequence shown here is derived from an EMBL/GenBank/DDBJ whole genome shotgun (WGS) entry which is preliminary data.</text>
</comment>
<keyword evidence="2" id="KW-1185">Reference proteome</keyword>
<name>A0ACB6QGE4_9PLEO</name>
<protein>
    <submittedName>
        <fullName evidence="1">Uncharacterized protein</fullName>
    </submittedName>
</protein>
<evidence type="ECO:0000313" key="2">
    <source>
        <dbReference type="Proteomes" id="UP000799755"/>
    </source>
</evidence>
<sequence length="723" mass="79993">MFGHPGISAMEFAGTQDQQQRLAKRKAVGWKTLIGKRTSPTHDDNTAEPQPASANMYEAETGELHTVLQHELSCQQRRRGMFMNHTPRKFEIEAKKQESQRGSEEVLSRAGTSCLGSEKGDSFTPLLQDWELAGFGCQEQDPVRKRTNEILSREQTEYPESSFANSLAGKLTRPSPLDFSTPNNSQKVELGASNEDRQGPEKRRRRQSPYRDCAPVSPIASRSSPLEPFIAQYSREETGSSTEIPVTTEKIDAVAVVSQSRACQKSSNGQEITSSSPSSRYLSSYLPNKSLLGSSPELPQSSSLIEPTSIFPIEKSGTTRQPPEVPSRNPRRLTTPPPRLRIRSGSRTSNLSSDFAVARGIYSPYDNSPVVCSNFCRRRVLRPGQASPAGSSILGRMAPPILGHQALAATTDLNDLNSYLKYTGPSPKPLKPTIKKKVGFSMFKVGGKKSLEARVGSVEGAPDTSRDRPRATMSACAREMTTSSGARHLRIVIPSGDFEYDRTITLPVSGTGVDMSVDGVDGKRRSRHVSITWTDEMLNRLGSPELEHALEDFNAVEVDASNVPCLPIRSPKRSLAVSKPVPVPVDDHPLVMATREEQTKAKKLRDRKRIKMKDVMVSTTLLTPVPSPVIDHGEHMDVVEEEGEKEKYVIRKMVKLQDRVEALQKQNIELVRALAEIVGVDIEGREGDVEGMLRRYRELKRDWVRSGNDRQSGRGMEPKEVGD</sequence>
<reference evidence="1" key="1">
    <citation type="journal article" date="2020" name="Stud. Mycol.">
        <title>101 Dothideomycetes genomes: a test case for predicting lifestyles and emergence of pathogens.</title>
        <authorList>
            <person name="Haridas S."/>
            <person name="Albert R."/>
            <person name="Binder M."/>
            <person name="Bloem J."/>
            <person name="Labutti K."/>
            <person name="Salamov A."/>
            <person name="Andreopoulos B."/>
            <person name="Baker S."/>
            <person name="Barry K."/>
            <person name="Bills G."/>
            <person name="Bluhm B."/>
            <person name="Cannon C."/>
            <person name="Castanera R."/>
            <person name="Culley D."/>
            <person name="Daum C."/>
            <person name="Ezra D."/>
            <person name="Gonzalez J."/>
            <person name="Henrissat B."/>
            <person name="Kuo A."/>
            <person name="Liang C."/>
            <person name="Lipzen A."/>
            <person name="Lutzoni F."/>
            <person name="Magnuson J."/>
            <person name="Mondo S."/>
            <person name="Nolan M."/>
            <person name="Ohm R."/>
            <person name="Pangilinan J."/>
            <person name="Park H.-J."/>
            <person name="Ramirez L."/>
            <person name="Alfaro M."/>
            <person name="Sun H."/>
            <person name="Tritt A."/>
            <person name="Yoshinaga Y."/>
            <person name="Zwiers L.-H."/>
            <person name="Turgeon B."/>
            <person name="Goodwin S."/>
            <person name="Spatafora J."/>
            <person name="Crous P."/>
            <person name="Grigoriev I."/>
        </authorList>
    </citation>
    <scope>NUCLEOTIDE SEQUENCE</scope>
    <source>
        <strain evidence="1">ATCC 200398</strain>
    </source>
</reference>
<gene>
    <name evidence="1" type="ORF">BDR25DRAFT_238429</name>
</gene>